<dbReference type="Proteomes" id="UP000054248">
    <property type="component" value="Unassembled WGS sequence"/>
</dbReference>
<gene>
    <name evidence="1" type="ORF">M407DRAFT_96139</name>
</gene>
<keyword evidence="2" id="KW-1185">Reference proteome</keyword>
<reference evidence="2" key="2">
    <citation type="submission" date="2015-01" db="EMBL/GenBank/DDBJ databases">
        <title>Evolutionary Origins and Diversification of the Mycorrhizal Mutualists.</title>
        <authorList>
            <consortium name="DOE Joint Genome Institute"/>
            <consortium name="Mycorrhizal Genomics Consortium"/>
            <person name="Kohler A."/>
            <person name="Kuo A."/>
            <person name="Nagy L.G."/>
            <person name="Floudas D."/>
            <person name="Copeland A."/>
            <person name="Barry K.W."/>
            <person name="Cichocki N."/>
            <person name="Veneault-Fourrey C."/>
            <person name="LaButti K."/>
            <person name="Lindquist E.A."/>
            <person name="Lipzen A."/>
            <person name="Lundell T."/>
            <person name="Morin E."/>
            <person name="Murat C."/>
            <person name="Riley R."/>
            <person name="Ohm R."/>
            <person name="Sun H."/>
            <person name="Tunlid A."/>
            <person name="Henrissat B."/>
            <person name="Grigoriev I.V."/>
            <person name="Hibbett D.S."/>
            <person name="Martin F."/>
        </authorList>
    </citation>
    <scope>NUCLEOTIDE SEQUENCE [LARGE SCALE GENOMIC DNA]</scope>
    <source>
        <strain evidence="2">MUT 4182</strain>
    </source>
</reference>
<proteinExistence type="predicted"/>
<accession>A0A0C3QVT9</accession>
<organism evidence="1 2">
    <name type="scientific">Tulasnella calospora MUT 4182</name>
    <dbReference type="NCBI Taxonomy" id="1051891"/>
    <lineage>
        <taxon>Eukaryota</taxon>
        <taxon>Fungi</taxon>
        <taxon>Dikarya</taxon>
        <taxon>Basidiomycota</taxon>
        <taxon>Agaricomycotina</taxon>
        <taxon>Agaricomycetes</taxon>
        <taxon>Cantharellales</taxon>
        <taxon>Tulasnellaceae</taxon>
        <taxon>Tulasnella</taxon>
    </lineage>
</organism>
<dbReference type="HOGENOM" id="CLU_2905810_0_0_1"/>
<protein>
    <submittedName>
        <fullName evidence="1">Uncharacterized protein</fullName>
    </submittedName>
</protein>
<dbReference type="AlphaFoldDB" id="A0A0C3QVT9"/>
<reference evidence="1 2" key="1">
    <citation type="submission" date="2014-04" db="EMBL/GenBank/DDBJ databases">
        <authorList>
            <consortium name="DOE Joint Genome Institute"/>
            <person name="Kuo A."/>
            <person name="Girlanda M."/>
            <person name="Perotto S."/>
            <person name="Kohler A."/>
            <person name="Nagy L.G."/>
            <person name="Floudas D."/>
            <person name="Copeland A."/>
            <person name="Barry K.W."/>
            <person name="Cichocki N."/>
            <person name="Veneault-Fourrey C."/>
            <person name="LaButti K."/>
            <person name="Lindquist E.A."/>
            <person name="Lipzen A."/>
            <person name="Lundell T."/>
            <person name="Morin E."/>
            <person name="Murat C."/>
            <person name="Sun H."/>
            <person name="Tunlid A."/>
            <person name="Henrissat B."/>
            <person name="Grigoriev I.V."/>
            <person name="Hibbett D.S."/>
            <person name="Martin F."/>
            <person name="Nordberg H.P."/>
            <person name="Cantor M.N."/>
            <person name="Hua S.X."/>
        </authorList>
    </citation>
    <scope>NUCLEOTIDE SEQUENCE [LARGE SCALE GENOMIC DNA]</scope>
    <source>
        <strain evidence="1 2">MUT 4182</strain>
    </source>
</reference>
<name>A0A0C3QVT9_9AGAM</name>
<sequence length="62" mass="6928">MPRWTWVPLAPGGVFNEASEENDSGVSLGGTGCKGLVSPWEIEMTHRRRGRPKLLWVYCKSP</sequence>
<evidence type="ECO:0000313" key="2">
    <source>
        <dbReference type="Proteomes" id="UP000054248"/>
    </source>
</evidence>
<evidence type="ECO:0000313" key="1">
    <source>
        <dbReference type="EMBL" id="KIO32824.1"/>
    </source>
</evidence>
<dbReference type="EMBL" id="KN822952">
    <property type="protein sequence ID" value="KIO32824.1"/>
    <property type="molecule type" value="Genomic_DNA"/>
</dbReference>